<comment type="pathway">
    <text evidence="1">Lipid metabolism; butanoate metabolism.</text>
</comment>
<organism evidence="7 8">
    <name type="scientific">Verrucosispora sioxanthis</name>
    <dbReference type="NCBI Taxonomy" id="2499994"/>
    <lineage>
        <taxon>Bacteria</taxon>
        <taxon>Bacillati</taxon>
        <taxon>Actinomycetota</taxon>
        <taxon>Actinomycetes</taxon>
        <taxon>Micromonosporales</taxon>
        <taxon>Micromonosporaceae</taxon>
        <taxon>Micromonospora</taxon>
    </lineage>
</organism>
<dbReference type="RefSeq" id="WP_164449060.1">
    <property type="nucleotide sequence ID" value="NZ_SAIY01000008.1"/>
</dbReference>
<reference evidence="7 8" key="1">
    <citation type="submission" date="2020-02" db="EMBL/GenBank/DDBJ databases">
        <title>Draft Genome Sequence of Verrucosispora sp. Strain CWR15, Isolated from Gulf of Mexico Sponge.</title>
        <authorList>
            <person name="Kennedy S.J."/>
            <person name="Cella E."/>
            <person name="Azarian T."/>
            <person name="Baker B.J."/>
            <person name="Shaw L.N."/>
        </authorList>
    </citation>
    <scope>NUCLEOTIDE SEQUENCE [LARGE SCALE GENOMIC DNA]</scope>
    <source>
        <strain evidence="7 8">CWR15</strain>
    </source>
</reference>
<feature type="region of interest" description="Disordered" evidence="4">
    <location>
        <begin position="92"/>
        <end position="113"/>
    </location>
</feature>
<evidence type="ECO:0000256" key="1">
    <source>
        <dbReference type="ARBA" id="ARBA00005086"/>
    </source>
</evidence>
<dbReference type="AlphaFoldDB" id="A0A6M1LAA8"/>
<feature type="domain" description="3-hydroxyacyl-CoA dehydrogenase NAD binding" evidence="6">
    <location>
        <begin position="118"/>
        <end position="295"/>
    </location>
</feature>
<gene>
    <name evidence="7" type="ORF">ENC19_22445</name>
</gene>
<name>A0A6M1LAA8_9ACTN</name>
<proteinExistence type="inferred from homology"/>
<dbReference type="PANTHER" id="PTHR48075">
    <property type="entry name" value="3-HYDROXYACYL-COA DEHYDROGENASE FAMILY PROTEIN"/>
    <property type="match status" value="1"/>
</dbReference>
<dbReference type="GO" id="GO:0006635">
    <property type="term" value="P:fatty acid beta-oxidation"/>
    <property type="evidence" value="ECO:0007669"/>
    <property type="project" value="TreeGrafter"/>
</dbReference>
<accession>A0A6M1LAA8</accession>
<evidence type="ECO:0000256" key="4">
    <source>
        <dbReference type="SAM" id="MobiDB-lite"/>
    </source>
</evidence>
<sequence length="415" mass="43370">MQDQTATALVVEYLNRAAAHHGEGHVTRDDVDTAMRLGCGLPQGPLAHLDDLGIDVAIAMLDDAGVRPAAILIRMACDGRLGRRVGRGFYEYDRPDTGQTGAPRDAGLSGEPRPLRRLGVVGSGTMARGIAQVGAVAGLHTTVVARTDERAALARAQIGRSLTAAVSRGRLDEPTRMTAEECLTTSADQATLAGCDVVVEAVAEDADIKRRVFAALAAACPTDTVLATTTSSLSVAACAAAAGRPADVLGLHFFNPAPAMRLVEIAATATTSARTVATAHALVRRLGKVSVHSADRCGFIVNYLLFGYLNRAISALERGEVQAEEFDATIRAEFGYPMGPFALLDTIGLDVSLAILRRLHDEFGEPCFAPAPVLSALVAAGRLGRKTGTGFLSEIPRTRPRQTAMAGNAAAGGVR</sequence>
<dbReference type="InterPro" id="IPR006176">
    <property type="entry name" value="3-OHacyl-CoA_DH_NAD-bd"/>
</dbReference>
<dbReference type="SUPFAM" id="SSF48179">
    <property type="entry name" value="6-phosphogluconate dehydrogenase C-terminal domain-like"/>
    <property type="match status" value="2"/>
</dbReference>
<protein>
    <submittedName>
        <fullName evidence="7">3-hydroxyacyl-CoA dehydrogenase family protein</fullName>
    </submittedName>
</protein>
<dbReference type="PANTHER" id="PTHR48075:SF9">
    <property type="entry name" value="3-HYDROXYBUTYRYL-COA DEHYDROGENASE"/>
    <property type="match status" value="1"/>
</dbReference>
<dbReference type="GO" id="GO:0008691">
    <property type="term" value="F:3-hydroxybutyryl-CoA dehydrogenase activity"/>
    <property type="evidence" value="ECO:0007669"/>
    <property type="project" value="TreeGrafter"/>
</dbReference>
<dbReference type="Pfam" id="PF02737">
    <property type="entry name" value="3HCDH_N"/>
    <property type="match status" value="1"/>
</dbReference>
<evidence type="ECO:0000256" key="2">
    <source>
        <dbReference type="ARBA" id="ARBA00009463"/>
    </source>
</evidence>
<evidence type="ECO:0000259" key="5">
    <source>
        <dbReference type="Pfam" id="PF00725"/>
    </source>
</evidence>
<keyword evidence="3" id="KW-0560">Oxidoreductase</keyword>
<evidence type="ECO:0000313" key="8">
    <source>
        <dbReference type="Proteomes" id="UP000478148"/>
    </source>
</evidence>
<dbReference type="InterPro" id="IPR036291">
    <property type="entry name" value="NAD(P)-bd_dom_sf"/>
</dbReference>
<keyword evidence="8" id="KW-1185">Reference proteome</keyword>
<dbReference type="SUPFAM" id="SSF51735">
    <property type="entry name" value="NAD(P)-binding Rossmann-fold domains"/>
    <property type="match status" value="1"/>
</dbReference>
<dbReference type="FunFam" id="3.40.50.720:FF:000009">
    <property type="entry name" value="Fatty oxidation complex, alpha subunit"/>
    <property type="match status" value="1"/>
</dbReference>
<comment type="similarity">
    <text evidence="2">Belongs to the 3-hydroxyacyl-CoA dehydrogenase family.</text>
</comment>
<feature type="domain" description="3-hydroxyacyl-CoA dehydrogenase C-terminal" evidence="5">
    <location>
        <begin position="8"/>
        <end position="92"/>
    </location>
</feature>
<feature type="domain" description="3-hydroxyacyl-CoA dehydrogenase C-terminal" evidence="5">
    <location>
        <begin position="298"/>
        <end position="392"/>
    </location>
</feature>
<dbReference type="Gene3D" id="3.40.50.720">
    <property type="entry name" value="NAD(P)-binding Rossmann-like Domain"/>
    <property type="match status" value="1"/>
</dbReference>
<dbReference type="EMBL" id="SAIY01000008">
    <property type="protein sequence ID" value="NGM15211.1"/>
    <property type="molecule type" value="Genomic_DNA"/>
</dbReference>
<dbReference type="Proteomes" id="UP000478148">
    <property type="component" value="Unassembled WGS sequence"/>
</dbReference>
<evidence type="ECO:0000256" key="3">
    <source>
        <dbReference type="ARBA" id="ARBA00023002"/>
    </source>
</evidence>
<dbReference type="InterPro" id="IPR008927">
    <property type="entry name" value="6-PGluconate_DH-like_C_sf"/>
</dbReference>
<comment type="caution">
    <text evidence="7">The sequence shown here is derived from an EMBL/GenBank/DDBJ whole genome shotgun (WGS) entry which is preliminary data.</text>
</comment>
<evidence type="ECO:0000259" key="6">
    <source>
        <dbReference type="Pfam" id="PF02737"/>
    </source>
</evidence>
<dbReference type="Pfam" id="PF00725">
    <property type="entry name" value="3HCDH"/>
    <property type="match status" value="2"/>
</dbReference>
<dbReference type="Gene3D" id="1.10.1040.10">
    <property type="entry name" value="N-(1-d-carboxylethyl)-l-norvaline Dehydrogenase, domain 2"/>
    <property type="match status" value="2"/>
</dbReference>
<dbReference type="InterPro" id="IPR013328">
    <property type="entry name" value="6PGD_dom2"/>
</dbReference>
<dbReference type="InterPro" id="IPR006108">
    <property type="entry name" value="3HC_DH_C"/>
</dbReference>
<evidence type="ECO:0000313" key="7">
    <source>
        <dbReference type="EMBL" id="NGM15211.1"/>
    </source>
</evidence>
<dbReference type="GO" id="GO:0070403">
    <property type="term" value="F:NAD+ binding"/>
    <property type="evidence" value="ECO:0007669"/>
    <property type="project" value="InterPro"/>
</dbReference>